<organism evidence="2 3">
    <name type="scientific">Beauveria asiatica</name>
    <dbReference type="NCBI Taxonomy" id="1069075"/>
    <lineage>
        <taxon>Eukaryota</taxon>
        <taxon>Fungi</taxon>
        <taxon>Dikarya</taxon>
        <taxon>Ascomycota</taxon>
        <taxon>Pezizomycotina</taxon>
        <taxon>Sordariomycetes</taxon>
        <taxon>Hypocreomycetidae</taxon>
        <taxon>Hypocreales</taxon>
        <taxon>Cordycipitaceae</taxon>
        <taxon>Beauveria</taxon>
    </lineage>
</organism>
<dbReference type="AlphaFoldDB" id="A0AAW0RIL8"/>
<name>A0AAW0RIL8_9HYPO</name>
<keyword evidence="3" id="KW-1185">Reference proteome</keyword>
<dbReference type="GO" id="GO:0052927">
    <property type="term" value="F:CC tRNA cytidylyltransferase activity"/>
    <property type="evidence" value="ECO:0007669"/>
    <property type="project" value="TreeGrafter"/>
</dbReference>
<evidence type="ECO:0000313" key="2">
    <source>
        <dbReference type="EMBL" id="KAK8142032.1"/>
    </source>
</evidence>
<proteinExistence type="predicted"/>
<accession>A0AAW0RIL8</accession>
<evidence type="ECO:0000313" key="3">
    <source>
        <dbReference type="Proteomes" id="UP001397290"/>
    </source>
</evidence>
<reference evidence="2 3" key="1">
    <citation type="submission" date="2020-02" db="EMBL/GenBank/DDBJ databases">
        <title>Comparative genomics of the hypocrealean fungal genus Beauvera.</title>
        <authorList>
            <person name="Showalter D.N."/>
            <person name="Bushley K.E."/>
            <person name="Rehner S.A."/>
        </authorList>
    </citation>
    <scope>NUCLEOTIDE SEQUENCE [LARGE SCALE GENOMIC DNA]</scope>
    <source>
        <strain evidence="2 3">ARSEF4384</strain>
    </source>
</reference>
<protein>
    <submittedName>
        <fullName evidence="2">Uncharacterized protein</fullName>
    </submittedName>
</protein>
<dbReference type="EMBL" id="JAAHCF010000772">
    <property type="protein sequence ID" value="KAK8142032.1"/>
    <property type="molecule type" value="Genomic_DNA"/>
</dbReference>
<evidence type="ECO:0000256" key="1">
    <source>
        <dbReference type="ARBA" id="ARBA00022884"/>
    </source>
</evidence>
<dbReference type="GO" id="GO:0052929">
    <property type="term" value="F:ATP:3'-cytidine-cytidine-tRNA adenylyltransferase activity"/>
    <property type="evidence" value="ECO:0007669"/>
    <property type="project" value="TreeGrafter"/>
</dbReference>
<comment type="caution">
    <text evidence="2">The sequence shown here is derived from an EMBL/GenBank/DDBJ whole genome shotgun (WGS) entry which is preliminary data.</text>
</comment>
<dbReference type="SUPFAM" id="SSF81891">
    <property type="entry name" value="Poly A polymerase C-terminal region-like"/>
    <property type="match status" value="1"/>
</dbReference>
<dbReference type="GO" id="GO:0001680">
    <property type="term" value="P:tRNA 3'-terminal CCA addition"/>
    <property type="evidence" value="ECO:0007669"/>
    <property type="project" value="TreeGrafter"/>
</dbReference>
<dbReference type="Proteomes" id="UP001397290">
    <property type="component" value="Unassembled WGS sequence"/>
</dbReference>
<dbReference type="PANTHER" id="PTHR13734:SF5">
    <property type="entry name" value="CCA TRNA NUCLEOTIDYLTRANSFERASE, MITOCHONDRIAL"/>
    <property type="match status" value="1"/>
</dbReference>
<dbReference type="GO" id="GO:0003723">
    <property type="term" value="F:RNA binding"/>
    <property type="evidence" value="ECO:0007669"/>
    <property type="project" value="UniProtKB-KW"/>
</dbReference>
<dbReference type="PANTHER" id="PTHR13734">
    <property type="entry name" value="TRNA-NUCLEOTIDYLTRANSFERASE"/>
    <property type="match status" value="1"/>
</dbReference>
<gene>
    <name evidence="2" type="ORF">G3M48_009461</name>
</gene>
<sequence length="282" mass="31630">MMTSLNPEAAFKCIFDFHLYAPIFVRLDAKLLQTLGQQFPFLGVESSSPWPTTWPRAYELLAHALHGQSNLSLLIAADGSTDSLWTMAAYSPLAGLRHRLVKETVQEAAASIKTTAKLTRLLESSLKNFDSICKIVADVTCSNENCYSRSACGMAIRSWGATWTTQVAYVMLSEAVYDDAEYETGGGHDAESSRDAHARKTAWDKYSAFADFIFRHNLRNAHSLGPLLNGREIQELFGLKGGGKYLKKVMDKLVEWQFDNEDATKEQCEAWLLQQRDWLCAR</sequence>
<keyword evidence="1" id="KW-0694">RNA-binding</keyword>